<sequence length="126" mass="13626">MDPFVALADPVRRDLVVRLAGGPARVVDLAAEHPISRPAISRHLRLLAEAGLVTADDLGRERHYRLERAGLQPVADLLVALRETPVPPIADADFDGLDLEVRRTGRDRRSSASSHPSPSAAQEDTA</sequence>
<dbReference type="InterPro" id="IPR001845">
    <property type="entry name" value="HTH_ArsR_DNA-bd_dom"/>
</dbReference>
<reference evidence="6 7" key="1">
    <citation type="submission" date="2020-09" db="EMBL/GenBank/DDBJ databases">
        <title>novel species in genus Nocardioides.</title>
        <authorList>
            <person name="Zhang G."/>
        </authorList>
    </citation>
    <scope>NUCLEOTIDE SEQUENCE [LARGE SCALE GENOMIC DNA]</scope>
    <source>
        <strain evidence="6 7">19197</strain>
    </source>
</reference>
<dbReference type="EMBL" id="JACXYY010000004">
    <property type="protein sequence ID" value="MBD3915131.1"/>
    <property type="molecule type" value="Genomic_DNA"/>
</dbReference>
<dbReference type="RefSeq" id="WP_191199458.1">
    <property type="nucleotide sequence ID" value="NZ_BAAAPA010000005.1"/>
</dbReference>
<dbReference type="SMART" id="SM00418">
    <property type="entry name" value="HTH_ARSR"/>
    <property type="match status" value="1"/>
</dbReference>
<feature type="domain" description="HTH arsR-type" evidence="5">
    <location>
        <begin position="1"/>
        <end position="86"/>
    </location>
</feature>
<dbReference type="SUPFAM" id="SSF46785">
    <property type="entry name" value="Winged helix' DNA-binding domain"/>
    <property type="match status" value="1"/>
</dbReference>
<dbReference type="PANTHER" id="PTHR33154">
    <property type="entry name" value="TRANSCRIPTIONAL REGULATOR, ARSR FAMILY"/>
    <property type="match status" value="1"/>
</dbReference>
<name>A0ABR8MGD1_9ACTN</name>
<dbReference type="PANTHER" id="PTHR33154:SF33">
    <property type="entry name" value="TRANSCRIPTIONAL REPRESSOR SDPR"/>
    <property type="match status" value="1"/>
</dbReference>
<organism evidence="6 7">
    <name type="scientific">Nocardioides hwasunensis</name>
    <dbReference type="NCBI Taxonomy" id="397258"/>
    <lineage>
        <taxon>Bacteria</taxon>
        <taxon>Bacillati</taxon>
        <taxon>Actinomycetota</taxon>
        <taxon>Actinomycetes</taxon>
        <taxon>Propionibacteriales</taxon>
        <taxon>Nocardioidaceae</taxon>
        <taxon>Nocardioides</taxon>
    </lineage>
</organism>
<feature type="region of interest" description="Disordered" evidence="4">
    <location>
        <begin position="100"/>
        <end position="126"/>
    </location>
</feature>
<evidence type="ECO:0000313" key="7">
    <source>
        <dbReference type="Proteomes" id="UP000649289"/>
    </source>
</evidence>
<evidence type="ECO:0000313" key="6">
    <source>
        <dbReference type="EMBL" id="MBD3915131.1"/>
    </source>
</evidence>
<dbReference type="Gene3D" id="1.10.10.10">
    <property type="entry name" value="Winged helix-like DNA-binding domain superfamily/Winged helix DNA-binding domain"/>
    <property type="match status" value="1"/>
</dbReference>
<feature type="compositionally biased region" description="Low complexity" evidence="4">
    <location>
        <begin position="111"/>
        <end position="126"/>
    </location>
</feature>
<evidence type="ECO:0000256" key="4">
    <source>
        <dbReference type="SAM" id="MobiDB-lite"/>
    </source>
</evidence>
<accession>A0ABR8MGD1</accession>
<keyword evidence="7" id="KW-1185">Reference proteome</keyword>
<evidence type="ECO:0000259" key="5">
    <source>
        <dbReference type="PROSITE" id="PS50987"/>
    </source>
</evidence>
<dbReference type="InterPro" id="IPR051081">
    <property type="entry name" value="HTH_MetalResp_TranReg"/>
</dbReference>
<dbReference type="PRINTS" id="PR00778">
    <property type="entry name" value="HTHARSR"/>
</dbReference>
<dbReference type="InterPro" id="IPR036388">
    <property type="entry name" value="WH-like_DNA-bd_sf"/>
</dbReference>
<dbReference type="NCBIfam" id="NF033788">
    <property type="entry name" value="HTH_metalloreg"/>
    <property type="match status" value="1"/>
</dbReference>
<dbReference type="InterPro" id="IPR036390">
    <property type="entry name" value="WH_DNA-bd_sf"/>
</dbReference>
<dbReference type="InterPro" id="IPR011991">
    <property type="entry name" value="ArsR-like_HTH"/>
</dbReference>
<keyword evidence="2" id="KW-0238">DNA-binding</keyword>
<dbReference type="PROSITE" id="PS50987">
    <property type="entry name" value="HTH_ARSR_2"/>
    <property type="match status" value="1"/>
</dbReference>
<dbReference type="Proteomes" id="UP000649289">
    <property type="component" value="Unassembled WGS sequence"/>
</dbReference>
<comment type="caution">
    <text evidence="6">The sequence shown here is derived from an EMBL/GenBank/DDBJ whole genome shotgun (WGS) entry which is preliminary data.</text>
</comment>
<evidence type="ECO:0000256" key="3">
    <source>
        <dbReference type="ARBA" id="ARBA00023163"/>
    </source>
</evidence>
<gene>
    <name evidence="6" type="ORF">IEZ25_10940</name>
</gene>
<proteinExistence type="predicted"/>
<feature type="compositionally biased region" description="Basic and acidic residues" evidence="4">
    <location>
        <begin position="100"/>
        <end position="110"/>
    </location>
</feature>
<keyword evidence="1" id="KW-0805">Transcription regulation</keyword>
<evidence type="ECO:0000256" key="2">
    <source>
        <dbReference type="ARBA" id="ARBA00023125"/>
    </source>
</evidence>
<dbReference type="Pfam" id="PF01022">
    <property type="entry name" value="HTH_5"/>
    <property type="match status" value="1"/>
</dbReference>
<keyword evidence="3" id="KW-0804">Transcription</keyword>
<dbReference type="CDD" id="cd00090">
    <property type="entry name" value="HTH_ARSR"/>
    <property type="match status" value="1"/>
</dbReference>
<evidence type="ECO:0000256" key="1">
    <source>
        <dbReference type="ARBA" id="ARBA00023015"/>
    </source>
</evidence>
<protein>
    <submittedName>
        <fullName evidence="6">Winged helix-turn-helix transcriptional regulator</fullName>
    </submittedName>
</protein>